<keyword evidence="1" id="KW-1133">Transmembrane helix</keyword>
<dbReference type="Pfam" id="PF02517">
    <property type="entry name" value="Rce1-like"/>
    <property type="match status" value="1"/>
</dbReference>
<protein>
    <submittedName>
        <fullName evidence="3">CPBP family glutamic-type intramembrane protease</fullName>
    </submittedName>
</protein>
<reference evidence="3" key="2">
    <citation type="submission" date="2024-06" db="EMBL/GenBank/DDBJ databases">
        <authorList>
            <person name="Plum-Jensen L.E."/>
            <person name="Schramm A."/>
            <person name="Marshall I.P.G."/>
        </authorList>
    </citation>
    <scope>NUCLEOTIDE SEQUENCE</scope>
    <source>
        <strain evidence="3">Rat1</strain>
    </source>
</reference>
<evidence type="ECO:0000256" key="1">
    <source>
        <dbReference type="SAM" id="Phobius"/>
    </source>
</evidence>
<reference evidence="3" key="1">
    <citation type="journal article" date="2024" name="Syst. Appl. Microbiol.">
        <title>First single-strain enrichments of Electrothrix cable bacteria, description of E. aestuarii sp. nov. and E. rattekaaiensis sp. nov., and proposal of a cable bacteria taxonomy following the rules of the SeqCode.</title>
        <authorList>
            <person name="Plum-Jensen L.E."/>
            <person name="Schramm A."/>
            <person name="Marshall I.P.G."/>
        </authorList>
    </citation>
    <scope>NUCLEOTIDE SEQUENCE</scope>
    <source>
        <strain evidence="3">Rat1</strain>
    </source>
</reference>
<dbReference type="InterPro" id="IPR003675">
    <property type="entry name" value="Rce1/LyrA-like_dom"/>
</dbReference>
<organism evidence="3">
    <name type="scientific">Candidatus Electrothrix aestuarii</name>
    <dbReference type="NCBI Taxonomy" id="3062594"/>
    <lineage>
        <taxon>Bacteria</taxon>
        <taxon>Pseudomonadati</taxon>
        <taxon>Thermodesulfobacteriota</taxon>
        <taxon>Desulfobulbia</taxon>
        <taxon>Desulfobulbales</taxon>
        <taxon>Desulfobulbaceae</taxon>
        <taxon>Candidatus Electrothrix</taxon>
    </lineage>
</organism>
<feature type="transmembrane region" description="Helical" evidence="1">
    <location>
        <begin position="124"/>
        <end position="144"/>
    </location>
</feature>
<accession>A0AAU8LX52</accession>
<dbReference type="GO" id="GO:0004175">
    <property type="term" value="F:endopeptidase activity"/>
    <property type="evidence" value="ECO:0007669"/>
    <property type="project" value="UniProtKB-ARBA"/>
</dbReference>
<keyword evidence="3" id="KW-0645">Protease</keyword>
<keyword evidence="3" id="KW-0378">Hydrolase</keyword>
<dbReference type="GO" id="GO:0080120">
    <property type="term" value="P:CAAX-box protein maturation"/>
    <property type="evidence" value="ECO:0007669"/>
    <property type="project" value="UniProtKB-ARBA"/>
</dbReference>
<feature type="transmembrane region" description="Helical" evidence="1">
    <location>
        <begin position="90"/>
        <end position="108"/>
    </location>
</feature>
<feature type="transmembrane region" description="Helical" evidence="1">
    <location>
        <begin position="52"/>
        <end position="69"/>
    </location>
</feature>
<proteinExistence type="predicted"/>
<dbReference type="AlphaFoldDB" id="A0AAU8LX52"/>
<evidence type="ECO:0000313" key="3">
    <source>
        <dbReference type="EMBL" id="XCN73853.1"/>
    </source>
</evidence>
<dbReference type="EMBL" id="CP159373">
    <property type="protein sequence ID" value="XCN73853.1"/>
    <property type="molecule type" value="Genomic_DNA"/>
</dbReference>
<dbReference type="KEGG" id="eaj:Q3M24_03605"/>
<sequence>MKKYLKNNLLAGYRGSPLNNAKISLTLLALFPLIALPVGTFGNLFSFQLLDAQTACIAIFALFLFPALLEESFFRGLLVPIKTRENGKKAIFLFTLLSASLFTLWHPLNALTINPGAQALFCDPYFLCIVFCLGIACSLSYIFSRSLWVPIIIHWLTVVVWVIFLGGRNLLLQ</sequence>
<feature type="transmembrane region" description="Helical" evidence="1">
    <location>
        <begin position="21"/>
        <end position="40"/>
    </location>
</feature>
<feature type="domain" description="CAAX prenyl protease 2/Lysostaphin resistance protein A-like" evidence="2">
    <location>
        <begin position="55"/>
        <end position="157"/>
    </location>
</feature>
<name>A0AAU8LX52_9BACT</name>
<feature type="transmembrane region" description="Helical" evidence="1">
    <location>
        <begin position="151"/>
        <end position="171"/>
    </location>
</feature>
<evidence type="ECO:0000259" key="2">
    <source>
        <dbReference type="Pfam" id="PF02517"/>
    </source>
</evidence>
<gene>
    <name evidence="3" type="ORF">Q3M24_03605</name>
</gene>
<keyword evidence="1" id="KW-0472">Membrane</keyword>
<dbReference type="GO" id="GO:0006508">
    <property type="term" value="P:proteolysis"/>
    <property type="evidence" value="ECO:0007669"/>
    <property type="project" value="UniProtKB-KW"/>
</dbReference>
<keyword evidence="1" id="KW-0812">Transmembrane</keyword>